<dbReference type="SUPFAM" id="SSF55729">
    <property type="entry name" value="Acyl-CoA N-acyltransferases (Nat)"/>
    <property type="match status" value="1"/>
</dbReference>
<organism evidence="2 3">
    <name type="scientific">Vibrio nigripulchritudo</name>
    <dbReference type="NCBI Taxonomy" id="28173"/>
    <lineage>
        <taxon>Bacteria</taxon>
        <taxon>Pseudomonadati</taxon>
        <taxon>Pseudomonadota</taxon>
        <taxon>Gammaproteobacteria</taxon>
        <taxon>Vibrionales</taxon>
        <taxon>Vibrionaceae</taxon>
        <taxon>Vibrio</taxon>
    </lineage>
</organism>
<evidence type="ECO:0000313" key="3">
    <source>
        <dbReference type="Proteomes" id="UP000016895"/>
    </source>
</evidence>
<keyword evidence="2" id="KW-0808">Transferase</keyword>
<dbReference type="CDD" id="cd04301">
    <property type="entry name" value="NAT_SF"/>
    <property type="match status" value="1"/>
</dbReference>
<gene>
    <name evidence="2" type="ORF">VIBNI_B1102</name>
</gene>
<dbReference type="EMBL" id="FO203527">
    <property type="protein sequence ID" value="CCO60872.1"/>
    <property type="molecule type" value="Genomic_DNA"/>
</dbReference>
<dbReference type="KEGG" id="vni:VIBNI_B1102"/>
<dbReference type="PANTHER" id="PTHR39173">
    <property type="entry name" value="ACETYLTRANSFERASE"/>
    <property type="match status" value="1"/>
</dbReference>
<feature type="domain" description="N-acetyltransferase" evidence="1">
    <location>
        <begin position="46"/>
        <end position="187"/>
    </location>
</feature>
<dbReference type="GO" id="GO:0016747">
    <property type="term" value="F:acyltransferase activity, transferring groups other than amino-acyl groups"/>
    <property type="evidence" value="ECO:0007669"/>
    <property type="project" value="InterPro"/>
</dbReference>
<proteinExistence type="predicted"/>
<name>U4K6F6_9VIBR</name>
<dbReference type="AlphaFoldDB" id="U4K6F6"/>
<protein>
    <submittedName>
        <fullName evidence="2">Putative Acyl-CoA N-acyltransferase</fullName>
    </submittedName>
</protein>
<accession>U4K6F6</accession>
<keyword evidence="2" id="KW-0012">Acyltransferase</keyword>
<dbReference type="Gene3D" id="3.40.630.30">
    <property type="match status" value="1"/>
</dbReference>
<keyword evidence="3" id="KW-1185">Reference proteome</keyword>
<reference evidence="2 3" key="1">
    <citation type="journal article" date="2013" name="ISME J.">
        <title>Comparative genomics of pathogenic lineages of Vibrio nigripulchritudo identifies virulence-associated traits.</title>
        <authorList>
            <person name="Goudenege D."/>
            <person name="Labreuche Y."/>
            <person name="Krin E."/>
            <person name="Ansquer D."/>
            <person name="Mangenot S."/>
            <person name="Calteau A."/>
            <person name="Medigue C."/>
            <person name="Mazel D."/>
            <person name="Polz M.F."/>
            <person name="Le Roux F."/>
        </authorList>
    </citation>
    <scope>NUCLEOTIDE SEQUENCE [LARGE SCALE GENOMIC DNA]</scope>
    <source>
        <strain evidence="3">SnF1</strain>
    </source>
</reference>
<sequence length="194" mass="22131">MVLVSFEFESKTYTRLLPMLISPDVVHEDAFIEFYNDIQTHDPLGCDFYSEGIEDFQAYIKSLLDEEQGINLKPGYVPCSHRWYLDEKSNIVGTLRIRHRLDSEFHKQELGHIGFDIAPSYRGMGYAVKMLLSGLDVARQLGISEVLVTTSEDNKASQSVIKKSGGMFESKIFSPVFNDVVERYWIKTSEFAGL</sequence>
<dbReference type="InterPro" id="IPR000182">
    <property type="entry name" value="GNAT_dom"/>
</dbReference>
<dbReference type="Proteomes" id="UP000016895">
    <property type="component" value="Chromosome 2"/>
</dbReference>
<evidence type="ECO:0000259" key="1">
    <source>
        <dbReference type="PROSITE" id="PS51186"/>
    </source>
</evidence>
<dbReference type="PROSITE" id="PS51186">
    <property type="entry name" value="GNAT"/>
    <property type="match status" value="1"/>
</dbReference>
<evidence type="ECO:0000313" key="2">
    <source>
        <dbReference type="EMBL" id="CCO60872.1"/>
    </source>
</evidence>
<dbReference type="InterPro" id="IPR016181">
    <property type="entry name" value="Acyl_CoA_acyltransferase"/>
</dbReference>
<dbReference type="PANTHER" id="PTHR39173:SF1">
    <property type="entry name" value="ACETYLTRANSFERASE"/>
    <property type="match status" value="1"/>
</dbReference>
<dbReference type="eggNOG" id="COG3981">
    <property type="taxonomic scope" value="Bacteria"/>
</dbReference>
<dbReference type="OrthoDB" id="9797989at2"/>
<dbReference type="Pfam" id="PF13302">
    <property type="entry name" value="Acetyltransf_3"/>
    <property type="match status" value="1"/>
</dbReference>
<dbReference type="PATRIC" id="fig|1260221.3.peg.4721"/>